<feature type="domain" description="Ketosynthase family 3 (KS3)" evidence="6">
    <location>
        <begin position="23"/>
        <end position="438"/>
    </location>
</feature>
<dbReference type="SUPFAM" id="SSF53901">
    <property type="entry name" value="Thiolase-like"/>
    <property type="match status" value="1"/>
</dbReference>
<feature type="active site" description="Proton acceptor; for dehydratase activity" evidence="4">
    <location>
        <position position="644"/>
    </location>
</feature>
<dbReference type="Gene3D" id="1.10.1240.100">
    <property type="match status" value="1"/>
</dbReference>
<evidence type="ECO:0000256" key="1">
    <source>
        <dbReference type="ARBA" id="ARBA00022450"/>
    </source>
</evidence>
<dbReference type="PANTHER" id="PTHR43775:SF37">
    <property type="entry name" value="SI:DKEY-61P9.11"/>
    <property type="match status" value="1"/>
</dbReference>
<dbReference type="InterPro" id="IPR013968">
    <property type="entry name" value="PKS_KR"/>
</dbReference>
<dbReference type="eggNOG" id="COG3319">
    <property type="taxonomic scope" value="Bacteria"/>
</dbReference>
<evidence type="ECO:0000313" key="8">
    <source>
        <dbReference type="EMBL" id="AFL68054.1"/>
    </source>
</evidence>
<dbReference type="Gene3D" id="3.40.47.10">
    <property type="match status" value="1"/>
</dbReference>
<dbReference type="InterPro" id="IPR050091">
    <property type="entry name" value="PKS_NRPS_Biosynth_Enz"/>
</dbReference>
<dbReference type="InterPro" id="IPR014031">
    <property type="entry name" value="Ketoacyl_synth_C"/>
</dbReference>
<dbReference type="SMART" id="SM00824">
    <property type="entry name" value="PKS_TE"/>
    <property type="match status" value="1"/>
</dbReference>
<dbReference type="SUPFAM" id="SSF53474">
    <property type="entry name" value="alpha/beta-Hydrolases"/>
    <property type="match status" value="1"/>
</dbReference>
<dbReference type="SUPFAM" id="SSF47336">
    <property type="entry name" value="ACP-like"/>
    <property type="match status" value="1"/>
</dbReference>
<dbReference type="Gene3D" id="1.10.1200.10">
    <property type="entry name" value="ACP-like"/>
    <property type="match status" value="1"/>
</dbReference>
<evidence type="ECO:0000256" key="4">
    <source>
        <dbReference type="PROSITE-ProRule" id="PRU01363"/>
    </source>
</evidence>
<dbReference type="PANTHER" id="PTHR43775">
    <property type="entry name" value="FATTY ACID SYNTHASE"/>
    <property type="match status" value="1"/>
</dbReference>
<dbReference type="InterPro" id="IPR057326">
    <property type="entry name" value="KR_dom"/>
</dbReference>
<dbReference type="Pfam" id="PF02801">
    <property type="entry name" value="Ketoacyl-synt_C"/>
    <property type="match status" value="1"/>
</dbReference>
<evidence type="ECO:0000256" key="3">
    <source>
        <dbReference type="ARBA" id="ARBA00022679"/>
    </source>
</evidence>
<feature type="domain" description="Carrier" evidence="5">
    <location>
        <begin position="1302"/>
        <end position="1377"/>
    </location>
</feature>
<dbReference type="InterPro" id="IPR020806">
    <property type="entry name" value="PKS_PP-bd"/>
</dbReference>
<dbReference type="InterPro" id="IPR042104">
    <property type="entry name" value="PKS_dehydratase_sf"/>
</dbReference>
<dbReference type="InterPro" id="IPR009081">
    <property type="entry name" value="PP-bd_ACP"/>
</dbReference>
<dbReference type="InterPro" id="IPR014030">
    <property type="entry name" value="Ketoacyl_synth_N"/>
</dbReference>
<dbReference type="InterPro" id="IPR032821">
    <property type="entry name" value="PKS_assoc"/>
</dbReference>
<dbReference type="GO" id="GO:0004315">
    <property type="term" value="F:3-oxoacyl-[acyl-carrier-protein] synthase activity"/>
    <property type="evidence" value="ECO:0007669"/>
    <property type="project" value="InterPro"/>
</dbReference>
<dbReference type="SMART" id="SM00823">
    <property type="entry name" value="PKS_PP"/>
    <property type="match status" value="1"/>
</dbReference>
<dbReference type="Pfam" id="PF21089">
    <property type="entry name" value="PKS_DH_N"/>
    <property type="match status" value="1"/>
</dbReference>
<dbReference type="InterPro" id="IPR016039">
    <property type="entry name" value="Thiolase-like"/>
</dbReference>
<dbReference type="Pfam" id="PF08659">
    <property type="entry name" value="KR"/>
    <property type="match status" value="1"/>
</dbReference>
<dbReference type="InterPro" id="IPR029058">
    <property type="entry name" value="AB_hydrolase_fold"/>
</dbReference>
<accession>I3XVT0</accession>
<dbReference type="SMART" id="SM00825">
    <property type="entry name" value="PKS_KS"/>
    <property type="match status" value="1"/>
</dbReference>
<dbReference type="CDD" id="cd00833">
    <property type="entry name" value="PKS"/>
    <property type="match status" value="1"/>
</dbReference>
<dbReference type="GO" id="GO:0004312">
    <property type="term" value="F:fatty acid synthase activity"/>
    <property type="evidence" value="ECO:0007669"/>
    <property type="project" value="TreeGrafter"/>
</dbReference>
<feature type="active site" description="Proton donor; for dehydratase activity" evidence="4">
    <location>
        <position position="806"/>
    </location>
</feature>
<dbReference type="PROSITE" id="PS52019">
    <property type="entry name" value="PKS_MFAS_DH"/>
    <property type="match status" value="1"/>
</dbReference>
<feature type="region of interest" description="N-terminal hotdog fold" evidence="4">
    <location>
        <begin position="607"/>
        <end position="733"/>
    </location>
</feature>
<dbReference type="Gene3D" id="1.10.287.490">
    <property type="entry name" value="Helix hairpin bin"/>
    <property type="match status" value="1"/>
</dbReference>
<dbReference type="eggNOG" id="COG4221">
    <property type="taxonomic scope" value="Bacteria"/>
</dbReference>
<evidence type="ECO:0000259" key="5">
    <source>
        <dbReference type="PROSITE" id="PS50075"/>
    </source>
</evidence>
<dbReference type="InterPro" id="IPR049552">
    <property type="entry name" value="PKS_DH_N"/>
</dbReference>
<keyword evidence="3" id="KW-0808">Transferase</keyword>
<dbReference type="InterPro" id="IPR036736">
    <property type="entry name" value="ACP-like_sf"/>
</dbReference>
<dbReference type="PROSITE" id="PS50075">
    <property type="entry name" value="CARRIER"/>
    <property type="match status" value="1"/>
</dbReference>
<dbReference type="KEGG" id="sba:Sulba_0749"/>
<feature type="region of interest" description="C-terminal hotdog fold" evidence="4">
    <location>
        <begin position="747"/>
        <end position="898"/>
    </location>
</feature>
<gene>
    <name evidence="8" type="ordered locus">Sulba_0749</name>
</gene>
<feature type="domain" description="PKS/mFAS DH" evidence="7">
    <location>
        <begin position="607"/>
        <end position="898"/>
    </location>
</feature>
<dbReference type="RefSeq" id="WP_014768934.1">
    <property type="nucleotide sequence ID" value="NC_018002.1"/>
</dbReference>
<dbReference type="Gene3D" id="3.40.50.1820">
    <property type="entry name" value="alpha/beta hydrolase"/>
    <property type="match status" value="1"/>
</dbReference>
<dbReference type="Pfam" id="PF00550">
    <property type="entry name" value="PP-binding"/>
    <property type="match status" value="1"/>
</dbReference>
<reference evidence="8 9" key="1">
    <citation type="submission" date="2012-06" db="EMBL/GenBank/DDBJ databases">
        <title>Complete sequence of Sulfurospirillum barnesii SES-3.</title>
        <authorList>
            <consortium name="US DOE Joint Genome Institute"/>
            <person name="Lucas S."/>
            <person name="Han J."/>
            <person name="Lapidus A."/>
            <person name="Cheng J.-F."/>
            <person name="Goodwin L."/>
            <person name="Pitluck S."/>
            <person name="Peters L."/>
            <person name="Ovchinnikova G."/>
            <person name="Lu M."/>
            <person name="Detter J.C."/>
            <person name="Han C."/>
            <person name="Tapia R."/>
            <person name="Land M."/>
            <person name="Hauser L."/>
            <person name="Kyrpides N."/>
            <person name="Ivanova N."/>
            <person name="Pagani I."/>
            <person name="Stolz J."/>
            <person name="Arkin A."/>
            <person name="Dehal P."/>
            <person name="Oremland R."/>
            <person name="Saltikov C."/>
            <person name="Basu P."/>
            <person name="Hollibaugh J."/>
            <person name="Newman D."/>
            <person name="Stolyar S."/>
            <person name="Hazen T."/>
            <person name="Woyke T."/>
        </authorList>
    </citation>
    <scope>NUCLEOTIDE SEQUENCE [LARGE SCALE GENOMIC DNA]</scope>
    <source>
        <strain evidence="9">ATCC 700032 / DSM 10660 / SES-3</strain>
    </source>
</reference>
<dbReference type="eggNOG" id="COG3321">
    <property type="taxonomic scope" value="Bacteria"/>
</dbReference>
<keyword evidence="2" id="KW-0597">Phosphoprotein</keyword>
<dbReference type="Pfam" id="PF00109">
    <property type="entry name" value="ketoacyl-synt"/>
    <property type="match status" value="1"/>
</dbReference>
<dbReference type="SMART" id="SM00822">
    <property type="entry name" value="PKS_KR"/>
    <property type="match status" value="1"/>
</dbReference>
<dbReference type="InterPro" id="IPR049900">
    <property type="entry name" value="PKS_mFAS_DH"/>
</dbReference>
<dbReference type="Gene3D" id="3.10.129.110">
    <property type="entry name" value="Polyketide synthase dehydratase"/>
    <property type="match status" value="1"/>
</dbReference>
<dbReference type="PROSITE" id="PS52004">
    <property type="entry name" value="KS3_2"/>
    <property type="match status" value="1"/>
</dbReference>
<name>I3XVT0_SULBS</name>
<evidence type="ECO:0000313" key="9">
    <source>
        <dbReference type="Proteomes" id="UP000006176"/>
    </source>
</evidence>
<dbReference type="InterPro" id="IPR020841">
    <property type="entry name" value="PKS_Beta-ketoAc_synthase_dom"/>
</dbReference>
<dbReference type="EMBL" id="CP003333">
    <property type="protein sequence ID" value="AFL68054.1"/>
    <property type="molecule type" value="Genomic_DNA"/>
</dbReference>
<dbReference type="HOGENOM" id="CLU_243910_0_0_7"/>
<dbReference type="InterPro" id="IPR001031">
    <property type="entry name" value="Thioesterase"/>
</dbReference>
<dbReference type="GO" id="GO:0006633">
    <property type="term" value="P:fatty acid biosynthetic process"/>
    <property type="evidence" value="ECO:0007669"/>
    <property type="project" value="InterPro"/>
</dbReference>
<evidence type="ECO:0000256" key="2">
    <source>
        <dbReference type="ARBA" id="ARBA00022553"/>
    </source>
</evidence>
<protein>
    <submittedName>
        <fullName evidence="8">Beta-ketoacyl synthase family protein,phosphopantetheine-containing protein</fullName>
    </submittedName>
</protein>
<dbReference type="GO" id="GO:0031177">
    <property type="term" value="F:phosphopantetheine binding"/>
    <property type="evidence" value="ECO:0007669"/>
    <property type="project" value="InterPro"/>
</dbReference>
<dbReference type="OrthoDB" id="5349841at2"/>
<dbReference type="InterPro" id="IPR020802">
    <property type="entry name" value="TesA-like"/>
</dbReference>
<dbReference type="InterPro" id="IPR036291">
    <property type="entry name" value="NAD(P)-bd_dom_sf"/>
</dbReference>
<dbReference type="PATRIC" id="fig|760154.4.peg.747"/>
<dbReference type="Gene3D" id="3.40.50.720">
    <property type="entry name" value="NAD(P)-binding Rossmann-like Domain"/>
    <property type="match status" value="1"/>
</dbReference>
<evidence type="ECO:0000259" key="6">
    <source>
        <dbReference type="PROSITE" id="PS52004"/>
    </source>
</evidence>
<evidence type="ECO:0000259" key="7">
    <source>
        <dbReference type="PROSITE" id="PS52019"/>
    </source>
</evidence>
<dbReference type="STRING" id="760154.Sulba_0749"/>
<proteinExistence type="predicted"/>
<dbReference type="PROSITE" id="PS00606">
    <property type="entry name" value="KS3_1"/>
    <property type="match status" value="1"/>
</dbReference>
<keyword evidence="9" id="KW-1185">Reference proteome</keyword>
<dbReference type="Proteomes" id="UP000006176">
    <property type="component" value="Chromosome"/>
</dbReference>
<dbReference type="InterPro" id="IPR018201">
    <property type="entry name" value="Ketoacyl_synth_AS"/>
</dbReference>
<dbReference type="eggNOG" id="COG1020">
    <property type="taxonomic scope" value="Bacteria"/>
</dbReference>
<keyword evidence="1" id="KW-0596">Phosphopantetheine</keyword>
<organism evidence="8 9">
    <name type="scientific">Sulfurospirillum barnesii (strain ATCC 700032 / DSM 10660 / SES-3)</name>
    <dbReference type="NCBI Taxonomy" id="760154"/>
    <lineage>
        <taxon>Bacteria</taxon>
        <taxon>Pseudomonadati</taxon>
        <taxon>Campylobacterota</taxon>
        <taxon>Epsilonproteobacteria</taxon>
        <taxon>Campylobacterales</taxon>
        <taxon>Sulfurospirillaceae</taxon>
        <taxon>Sulfurospirillum</taxon>
    </lineage>
</organism>
<dbReference type="Pfam" id="PF00975">
    <property type="entry name" value="Thioesterase"/>
    <property type="match status" value="1"/>
</dbReference>
<sequence>MKKKLDLKNAIKPDIEIKSEALKGDVAVVGIGIRVGDIVGPEDFFDALLRQREFVKKPSWQRMKDTEVFAETSSQEFAELAYIEEHDRFDNRFFKIPPHKAELMDPQEKILLQCAVEAAEDAGLGGDALSGTKTVVFAGGMGSFFVYENALKDMSDVNTLLELLTPSMSAARIAHFMNLKGGATVVDTACSSSLAAIFYAYRAVASGEYSAAFAVASKLILKPFAYSGVEIASKDGRTRAFDKEASGTGGGEAAAAVVLKSLERALSDGDDIYAVIKAGSLNHNGFSVNITAPDAKAQTELITSAWRNAQIKPEEINFIEAHGTATKIGDAIEIEALNAAFRRYTDKKAFCTVGSVKSNVGHTDNAAGIVGFIKAVLSVKNRIYPATVHFNEPHPAVDFNGSPVYATGVNVPLQSPIITAGVSAFGLSGTNVHMVLQNAPQKKQLPRPLPPYIFALSAKTEISLDMLIQKWAKSKLNAYHPADISATLLHGRGHYEVRVAFVFNTSEELLEKLQKLTTKEPCDVFQGVHSIVKDVRNLKEGALSVEKAKEIGHAMKNALKQGDFESALALYVKGAEPSFDGVFKDAYTSKLHLPVYAFEATRRWFSHQKEVRFSLSGTDRVTTGVFTVFRSFISFTSDSLVGEHSVGDKCVMPASGIIDQIFDAAEKHYGHLEYRIEALKLLTFLEIPKEGSSEVVIHVSTTQDAEECSLMQNIGGSWKVCAQWRMHKGKSLPLKSKETDIENRYPEKYFSKERFANQMGGVVVSDKWNCIEYAGKRGESAASILQVPRDDRSFSGAFLFYPPMADAALNFHPEAKNGIPASFGRIEFFKPLGTACLSFAKLKEKSDKYVVLSIVITDNNGEPCVVIDDYTLRLSTSEGYLHKKVWNSLGKIAPKVFEDVFVFEESDAEKPLFQERLKQIYSVASVRIVYKVNTLNKPEKTLRTLFDFLCSLSKMEGKIELIISADERTHLLHGAMAAMGRTFEFEHPCARFRFVETYEESINLFDVFHFQGFRFRVSNGTLQRLEIEECGIGQGLELKNGGQYLITGGLGGLGLFTAEYVSKKVDCAFVLMSRSGFAPQDEWNYLSELKGISADIIEKIQKVKNNHCSVTIFKGDVSLERDLARLKEQFGHFDGIFHAAGSATERFFIKNDLNAFLRTVLPKVRGTLNVLEMFQDTGFFLLFSSLSGLTSAPGQAGYCAANAFMDSLAEDMPEKILSVGWPRWSEVGMAIGLTSKGDDYEAINLKEASRILDILPAGGYVAVGKSHAPLRPLLEEASVLKSSLVASAKTKMSKSVELTGAESFTHMQIDIGTIWAGELGYETIDIYEDYEDLGGDSIASLSIHEKLEKSLGISLSFSELFENKTIATMAQYLEQKIHQKNKPTKEDNILVLRQKGERKIICFPPGTVMGNVYAGVATALSGYAVYALNYIQSKNPPELFADMTESVQPEGELILLGYSVGGNLAYETAKVLEKRGRRIRALIFLDNFRRLELFEQSDEAYQRGAREYLSILEKTQGSDLDKEEILARIEHYDRFIDSRREQDLISAPIYLIKAEKSAANAPMKISQDAWGELTTHFEIFQGDGKHMEMLFGEYFEKNIEIIRSILNTLK</sequence>
<dbReference type="SUPFAM" id="SSF51735">
    <property type="entry name" value="NAD(P)-binding Rossmann-fold domains"/>
    <property type="match status" value="1"/>
</dbReference>
<dbReference type="Pfam" id="PF16197">
    <property type="entry name" value="KAsynt_C_assoc"/>
    <property type="match status" value="1"/>
</dbReference>